<accession>A0ABS8KVK7</accession>
<dbReference type="Pfam" id="PF24702">
    <property type="entry name" value="DUF7665"/>
    <property type="match status" value="1"/>
</dbReference>
<protein>
    <submittedName>
        <fullName evidence="1">Uncharacterized protein</fullName>
    </submittedName>
</protein>
<keyword evidence="2" id="KW-1185">Reference proteome</keyword>
<comment type="caution">
    <text evidence="1">The sequence shown here is derived from an EMBL/GenBank/DDBJ whole genome shotgun (WGS) entry which is preliminary data.</text>
</comment>
<dbReference type="InterPro" id="IPR056082">
    <property type="entry name" value="BilB-like"/>
</dbReference>
<sequence length="157" mass="17330">MPAHTSVDEAVFLAHLAGGSFRLGAAAGRWRSVSLTWPHAVFGVRAADGIEYGLRFECANYPQTPPTARPWDVARDTPLAPELWPTGQARVPLAFNPGWKNGSCLYLPCDRQSIEGHANWYNEHPSLIWDPSIGIVHYLRIVHELLNSGDYGGRRAA</sequence>
<dbReference type="EMBL" id="JAJISD010000005">
    <property type="protein sequence ID" value="MCC8430104.1"/>
    <property type="molecule type" value="Genomic_DNA"/>
</dbReference>
<gene>
    <name evidence="1" type="ORF">LJ725_14100</name>
</gene>
<organism evidence="1 2">
    <name type="scientific">Reyranella aquatilis</name>
    <dbReference type="NCBI Taxonomy" id="2035356"/>
    <lineage>
        <taxon>Bacteria</taxon>
        <taxon>Pseudomonadati</taxon>
        <taxon>Pseudomonadota</taxon>
        <taxon>Alphaproteobacteria</taxon>
        <taxon>Hyphomicrobiales</taxon>
        <taxon>Reyranellaceae</taxon>
        <taxon>Reyranella</taxon>
    </lineage>
</organism>
<reference evidence="1 2" key="1">
    <citation type="submission" date="2021-11" db="EMBL/GenBank/DDBJ databases">
        <authorList>
            <person name="Lee D.-H."/>
            <person name="Kim S.-B."/>
        </authorList>
    </citation>
    <scope>NUCLEOTIDE SEQUENCE [LARGE SCALE GENOMIC DNA]</scope>
    <source>
        <strain evidence="1 2">KCTC 52223</strain>
    </source>
</reference>
<proteinExistence type="predicted"/>
<evidence type="ECO:0000313" key="1">
    <source>
        <dbReference type="EMBL" id="MCC8430104.1"/>
    </source>
</evidence>
<name>A0ABS8KVK7_9HYPH</name>
<evidence type="ECO:0000313" key="2">
    <source>
        <dbReference type="Proteomes" id="UP001198862"/>
    </source>
</evidence>
<dbReference type="RefSeq" id="WP_230551289.1">
    <property type="nucleotide sequence ID" value="NZ_JAJISD010000005.1"/>
</dbReference>
<dbReference type="Proteomes" id="UP001198862">
    <property type="component" value="Unassembled WGS sequence"/>
</dbReference>